<evidence type="ECO:0000256" key="1">
    <source>
        <dbReference type="PROSITE-ProRule" id="PRU00023"/>
    </source>
</evidence>
<keyword evidence="1" id="KW-0040">ANK repeat</keyword>
<dbReference type="EMBL" id="BOMG01000080">
    <property type="protein sequence ID" value="GID58006.1"/>
    <property type="molecule type" value="Genomic_DNA"/>
</dbReference>
<protein>
    <recommendedName>
        <fullName evidence="4">Ankyrin</fullName>
    </recommendedName>
</protein>
<dbReference type="Proteomes" id="UP000612282">
    <property type="component" value="Unassembled WGS sequence"/>
</dbReference>
<dbReference type="InterPro" id="IPR036770">
    <property type="entry name" value="Ankyrin_rpt-contain_sf"/>
</dbReference>
<sequence>MFLGGRSVREWQRIRRYTVPGWMIAESTAARDRGDWRAACEAAAVEVLFDDPGPVADLLAGFAPDLLRWHLPRPPGGTTGLGFRQRFVLTPASVTADTTVLLASTSRADRLTLEQVRLRDLPPGPAFPVPDHLWDAREYAGLRAAAEAVPPGRGLGHWAAAGWEVTSNPWYADHYLRDLDPRRTAADLRRVALRFGIADWPLAEWGTTRVCLTATSGRPRITVHRNRDHQDRGVLMLHPGLLRPPVDLELVRGGHLDAADVHPLVRAVLFPGTPRGSSYAEPAGSFPGERVRVRCGGVWHWVEVRAGRVELPGHSDEQRRREHSMAAFGGALSGCFQAEQAWNTGGGRLPKQLRRHHRDLTRRLEHGGARGVERMLDAGLNPLFRDSRGRTLIHMLHDLGDPGLLPRLLAAGLDIGARDRLNRTPLFEAVDQRWPARYIIALADAGASLRTSFPDDDSMAQYLDRIARDADRERALAIAHLRR</sequence>
<evidence type="ECO:0008006" key="4">
    <source>
        <dbReference type="Google" id="ProtNLM"/>
    </source>
</evidence>
<feature type="repeat" description="ANK" evidence="1">
    <location>
        <begin position="388"/>
        <end position="420"/>
    </location>
</feature>
<name>A0ABQ3XHP1_9ACTN</name>
<gene>
    <name evidence="2" type="ORF">Aco03nite_064100</name>
</gene>
<comment type="caution">
    <text evidence="2">The sequence shown here is derived from an EMBL/GenBank/DDBJ whole genome shotgun (WGS) entry which is preliminary data.</text>
</comment>
<dbReference type="Gene3D" id="1.25.40.20">
    <property type="entry name" value="Ankyrin repeat-containing domain"/>
    <property type="match status" value="1"/>
</dbReference>
<reference evidence="2 3" key="1">
    <citation type="submission" date="2021-01" db="EMBL/GenBank/DDBJ databases">
        <title>Whole genome shotgun sequence of Actinoplanes couchii NBRC 106145.</title>
        <authorList>
            <person name="Komaki H."/>
            <person name="Tamura T."/>
        </authorList>
    </citation>
    <scope>NUCLEOTIDE SEQUENCE [LARGE SCALE GENOMIC DNA]</scope>
    <source>
        <strain evidence="2 3">NBRC 106145</strain>
    </source>
</reference>
<evidence type="ECO:0000313" key="2">
    <source>
        <dbReference type="EMBL" id="GID58006.1"/>
    </source>
</evidence>
<accession>A0ABQ3XHP1</accession>
<dbReference type="InterPro" id="IPR002110">
    <property type="entry name" value="Ankyrin_rpt"/>
</dbReference>
<dbReference type="SUPFAM" id="SSF48403">
    <property type="entry name" value="Ankyrin repeat"/>
    <property type="match status" value="1"/>
</dbReference>
<organism evidence="2 3">
    <name type="scientific">Actinoplanes couchii</name>
    <dbReference type="NCBI Taxonomy" id="403638"/>
    <lineage>
        <taxon>Bacteria</taxon>
        <taxon>Bacillati</taxon>
        <taxon>Actinomycetota</taxon>
        <taxon>Actinomycetes</taxon>
        <taxon>Micromonosporales</taxon>
        <taxon>Micromonosporaceae</taxon>
        <taxon>Actinoplanes</taxon>
    </lineage>
</organism>
<dbReference type="RefSeq" id="WP_203801490.1">
    <property type="nucleotide sequence ID" value="NZ_BAAAQE010000019.1"/>
</dbReference>
<evidence type="ECO:0000313" key="3">
    <source>
        <dbReference type="Proteomes" id="UP000612282"/>
    </source>
</evidence>
<proteinExistence type="predicted"/>
<dbReference type="PROSITE" id="PS50088">
    <property type="entry name" value="ANK_REPEAT"/>
    <property type="match status" value="1"/>
</dbReference>
<keyword evidence="3" id="KW-1185">Reference proteome</keyword>